<organism evidence="1 2">
    <name type="scientific">Paenibacillus odorifer</name>
    <dbReference type="NCBI Taxonomy" id="189426"/>
    <lineage>
        <taxon>Bacteria</taxon>
        <taxon>Bacillati</taxon>
        <taxon>Bacillota</taxon>
        <taxon>Bacilli</taxon>
        <taxon>Bacillales</taxon>
        <taxon>Paenibacillaceae</taxon>
        <taxon>Paenibacillus</taxon>
    </lineage>
</organism>
<dbReference type="AlphaFoldDB" id="A0A1R0Y9K0"/>
<dbReference type="Proteomes" id="UP000187439">
    <property type="component" value="Unassembled WGS sequence"/>
</dbReference>
<sequence>MGSKNSYRSFTEGKFRYEMLQIVEKKLVDLKQKYKYTFWNITDEWREKGNETWELVYVMKTDNPAVDLIIFTSIYEKTRESRDKNEDRVRLVMRWKIQKKYMFGHLKRHNRTENLFKNLGNSIVEAQRRAISRLDYCQFEDDVQKLERVSLETDI</sequence>
<comment type="caution">
    <text evidence="1">The sequence shown here is derived from an EMBL/GenBank/DDBJ whole genome shotgun (WGS) entry which is preliminary data.</text>
</comment>
<protein>
    <submittedName>
        <fullName evidence="1">Uncharacterized protein</fullName>
    </submittedName>
</protein>
<gene>
    <name evidence="1" type="ORF">BSK52_00355</name>
</gene>
<evidence type="ECO:0000313" key="1">
    <source>
        <dbReference type="EMBL" id="OMD44037.1"/>
    </source>
</evidence>
<proteinExistence type="predicted"/>
<name>A0A1R0Y9K0_9BACL</name>
<evidence type="ECO:0000313" key="2">
    <source>
        <dbReference type="Proteomes" id="UP000187439"/>
    </source>
</evidence>
<dbReference type="EMBL" id="MPTC01000001">
    <property type="protein sequence ID" value="OMD44037.1"/>
    <property type="molecule type" value="Genomic_DNA"/>
</dbReference>
<accession>A0A1R0Y9K0</accession>
<reference evidence="1 2" key="1">
    <citation type="submission" date="2016-10" db="EMBL/GenBank/DDBJ databases">
        <title>Paenibacillus species isolates.</title>
        <authorList>
            <person name="Beno S.M."/>
        </authorList>
    </citation>
    <scope>NUCLEOTIDE SEQUENCE [LARGE SCALE GENOMIC DNA]</scope>
    <source>
        <strain evidence="1 2">FSL H7-0710</strain>
    </source>
</reference>